<feature type="chain" id="PRO_5036480960" evidence="1">
    <location>
        <begin position="23"/>
        <end position="111"/>
    </location>
</feature>
<reference evidence="2 3" key="1">
    <citation type="submission" date="2020-02" db="EMBL/GenBank/DDBJ databases">
        <authorList>
            <person name="Ma Q."/>
            <person name="Huang Y."/>
            <person name="Song X."/>
            <person name="Pei D."/>
        </authorList>
    </citation>
    <scope>NUCLEOTIDE SEQUENCE [LARGE SCALE GENOMIC DNA]</scope>
    <source>
        <strain evidence="2">Sxm20200214</strain>
        <tissue evidence="2">Leaf</tissue>
    </source>
</reference>
<dbReference type="EMBL" id="JAAMPC010000531">
    <property type="protein sequence ID" value="KAG2242336.1"/>
    <property type="molecule type" value="Genomic_DNA"/>
</dbReference>
<dbReference type="AlphaFoldDB" id="A0A8X7NZL4"/>
<name>A0A8X7NZL4_BRACI</name>
<dbReference type="OrthoDB" id="1751005at2759"/>
<keyword evidence="1" id="KW-0732">Signal</keyword>
<keyword evidence="3" id="KW-1185">Reference proteome</keyword>
<accession>A0A8X7NZL4</accession>
<evidence type="ECO:0000256" key="1">
    <source>
        <dbReference type="SAM" id="SignalP"/>
    </source>
</evidence>
<gene>
    <name evidence="2" type="ORF">Bca52824_095823</name>
</gene>
<organism evidence="2 3">
    <name type="scientific">Brassica carinata</name>
    <name type="common">Ethiopian mustard</name>
    <name type="synonym">Abyssinian cabbage</name>
    <dbReference type="NCBI Taxonomy" id="52824"/>
    <lineage>
        <taxon>Eukaryota</taxon>
        <taxon>Viridiplantae</taxon>
        <taxon>Streptophyta</taxon>
        <taxon>Embryophyta</taxon>
        <taxon>Tracheophyta</taxon>
        <taxon>Spermatophyta</taxon>
        <taxon>Magnoliopsida</taxon>
        <taxon>eudicotyledons</taxon>
        <taxon>Gunneridae</taxon>
        <taxon>Pentapetalae</taxon>
        <taxon>rosids</taxon>
        <taxon>malvids</taxon>
        <taxon>Brassicales</taxon>
        <taxon>Brassicaceae</taxon>
        <taxon>Brassiceae</taxon>
        <taxon>Brassica</taxon>
    </lineage>
</organism>
<sequence>MEILISLLVCLLLLPTIKSGVADQNDGILKEARVGLVVDCGSSSTEGKILETSFALALSDFYGINNEYRTRVSVLARDSQGDPLLAFAAGELSFIFFKSFSDQTSLFAICS</sequence>
<protein>
    <submittedName>
        <fullName evidence="2">Uncharacterized protein</fullName>
    </submittedName>
</protein>
<evidence type="ECO:0000313" key="3">
    <source>
        <dbReference type="Proteomes" id="UP000886595"/>
    </source>
</evidence>
<dbReference type="Proteomes" id="UP000886595">
    <property type="component" value="Unassembled WGS sequence"/>
</dbReference>
<comment type="caution">
    <text evidence="2">The sequence shown here is derived from an EMBL/GenBank/DDBJ whole genome shotgun (WGS) entry which is preliminary data.</text>
</comment>
<proteinExistence type="predicted"/>
<feature type="signal peptide" evidence="1">
    <location>
        <begin position="1"/>
        <end position="22"/>
    </location>
</feature>
<evidence type="ECO:0000313" key="2">
    <source>
        <dbReference type="EMBL" id="KAG2242336.1"/>
    </source>
</evidence>